<keyword evidence="1" id="KW-0732">Signal</keyword>
<dbReference type="AlphaFoldDB" id="A0A147BKI7"/>
<feature type="chain" id="PRO_5007542695" evidence="1">
    <location>
        <begin position="19"/>
        <end position="73"/>
    </location>
</feature>
<sequence>MVLLHSLLLLQCIDIFSAAFISRAIIEKLGKRICHNSKIFFQSIGGRQIKPLDLCSAVRVTLGIGISSKSDQN</sequence>
<name>A0A147BKI7_IXORI</name>
<protein>
    <submittedName>
        <fullName evidence="2">Putative secreted protein</fullName>
    </submittedName>
</protein>
<evidence type="ECO:0000256" key="1">
    <source>
        <dbReference type="SAM" id="SignalP"/>
    </source>
</evidence>
<feature type="signal peptide" evidence="1">
    <location>
        <begin position="1"/>
        <end position="18"/>
    </location>
</feature>
<reference evidence="2" key="1">
    <citation type="journal article" date="2018" name="PLoS Negl. Trop. Dis.">
        <title>Sialome diversity of ticks revealed by RNAseq of single tick salivary glands.</title>
        <authorList>
            <person name="Perner J."/>
            <person name="Kropackova S."/>
            <person name="Kopacek P."/>
            <person name="Ribeiro J.M."/>
        </authorList>
    </citation>
    <scope>NUCLEOTIDE SEQUENCE</scope>
    <source>
        <strain evidence="2">Siblings of single egg batch collected in Ceske Budejovice</strain>
        <tissue evidence="2">Salivary glands</tissue>
    </source>
</reference>
<accession>A0A147BKI7</accession>
<evidence type="ECO:0000313" key="2">
    <source>
        <dbReference type="EMBL" id="JAR91276.1"/>
    </source>
</evidence>
<organism evidence="2">
    <name type="scientific">Ixodes ricinus</name>
    <name type="common">Common tick</name>
    <name type="synonym">Acarus ricinus</name>
    <dbReference type="NCBI Taxonomy" id="34613"/>
    <lineage>
        <taxon>Eukaryota</taxon>
        <taxon>Metazoa</taxon>
        <taxon>Ecdysozoa</taxon>
        <taxon>Arthropoda</taxon>
        <taxon>Chelicerata</taxon>
        <taxon>Arachnida</taxon>
        <taxon>Acari</taxon>
        <taxon>Parasitiformes</taxon>
        <taxon>Ixodida</taxon>
        <taxon>Ixodoidea</taxon>
        <taxon>Ixodidae</taxon>
        <taxon>Ixodinae</taxon>
        <taxon>Ixodes</taxon>
    </lineage>
</organism>
<dbReference type="EMBL" id="GEGO01004128">
    <property type="protein sequence ID" value="JAR91276.1"/>
    <property type="molecule type" value="Transcribed_RNA"/>
</dbReference>
<proteinExistence type="predicted"/>